<comment type="catalytic activity">
    <reaction evidence="21">
        <text>ATP + H2O = ADP + phosphate + H(+)</text>
        <dbReference type="Rhea" id="RHEA:13065"/>
        <dbReference type="ChEBI" id="CHEBI:15377"/>
        <dbReference type="ChEBI" id="CHEBI:15378"/>
        <dbReference type="ChEBI" id="CHEBI:30616"/>
        <dbReference type="ChEBI" id="CHEBI:43474"/>
        <dbReference type="ChEBI" id="CHEBI:456216"/>
    </reaction>
</comment>
<dbReference type="OrthoDB" id="10261556at2759"/>
<feature type="domain" description="Helicase C-terminal" evidence="28">
    <location>
        <begin position="241"/>
        <end position="402"/>
    </location>
</feature>
<keyword evidence="5" id="KW-0132">Cell division</keyword>
<dbReference type="GO" id="GO:0043138">
    <property type="term" value="F:3'-5' DNA helicase activity"/>
    <property type="evidence" value="ECO:0007669"/>
    <property type="project" value="UniProtKB-EC"/>
</dbReference>
<dbReference type="InterPro" id="IPR013257">
    <property type="entry name" value="SRI"/>
</dbReference>
<dbReference type="STRING" id="105785.A0A2J7PII7"/>
<dbReference type="InterPro" id="IPR011545">
    <property type="entry name" value="DEAD/DEAH_box_helicase_dom"/>
</dbReference>
<dbReference type="InterPro" id="IPR027417">
    <property type="entry name" value="P-loop_NTPase"/>
</dbReference>
<dbReference type="InterPro" id="IPR032284">
    <property type="entry name" value="RecQ_Zn-bd"/>
</dbReference>
<dbReference type="InterPro" id="IPR002464">
    <property type="entry name" value="DNA/RNA_helicase_DEAH_CS"/>
</dbReference>
<evidence type="ECO:0000313" key="29">
    <source>
        <dbReference type="EMBL" id="PNF16124.1"/>
    </source>
</evidence>
<dbReference type="PROSITE" id="PS51194">
    <property type="entry name" value="HELICASE_CTER"/>
    <property type="match status" value="1"/>
</dbReference>
<dbReference type="GO" id="GO:0005737">
    <property type="term" value="C:cytoplasm"/>
    <property type="evidence" value="ECO:0007669"/>
    <property type="project" value="TreeGrafter"/>
</dbReference>
<keyword evidence="9" id="KW-0227">DNA damage</keyword>
<evidence type="ECO:0000256" key="2">
    <source>
        <dbReference type="ARBA" id="ARBA00004642"/>
    </source>
</evidence>
<evidence type="ECO:0000256" key="18">
    <source>
        <dbReference type="ARBA" id="ARBA00023306"/>
    </source>
</evidence>
<sequence length="1109" mass="126209">MSLSMQNATACGSNLLSELSKYFGHSQFKSDLQRRATEAVLRGTQDVFISMPTGSGKSLCFQLPAVLQENKVAIVFSPLLALMKDQIDHLHKQKIVASTINSKMSVKERTEVINDLKCKCPRTQLLYVTPEQASTHTFKTLIGELHNFRKVSYIIVDEAHCVSQWGHDFRPDYLKLGHLRSKYKDIPWVALTATAGSEVVEDIINQLQLRKPVGKYKMPCYRSNLFYDVVFQNAMARPFEDLKDFISECLGEEHHVDKARNRSCGIIYCRTREATEEVATYLTRKGVQTAAYHAGLRTKERIRVQNDWMDGKYPVISATVSFGMGVDKGSVRFVVHWGVPQNVASYYQESGRAGRDGKPAYCRIYYSKQERDAVNFILRKEISAAKKPNKKEKAKYAYKSFEKMVEYCEQVKCRHGIFADYFGDKSPPCKAQKQCDVCRNPGNVEKSIEEFYRHISKGTNSLTLTEDGSDLYGGGRKGQKIEAERYKAEGKERDGNKTKNDLQFLIQKQFCLRRKSSHQENEDTSAKYSRVRAADVTGVKVNGLTISARESYLSLLVENLNKNYERSHIVDPGQHCLSTTDIEMCAIDMEYEAFTSNKVASLYRRLLAKMMAEIKRNTDVMTLNQRLKEFKPRGNLSLHDAVAQVKSSLKNGNGNSNEPLGTVPSSQLHDIHSCTQVPNNVATKNKIYPRRMSSLNRDSLSQQLLESYFKKAESGCSEIDSERSTEHSSTVTDYRESDGTSNISSSESSIRNVPFMEDDVNSSDSAQEFDCEEYDEEEILNSDNEIEISQQECNETLGETADNKTVVMYEITVQHNEHLNKTVVKTEGVHIKQEQDSDEYFDRQDMTTDLSKVKTENSCITPGEGSDMSLGSQFYNCRVKEENSDNSHILPVERTNCRIETVTQNSNEQTARKRKLSQDLFGDPSDEEMFLDSEPDDWNCSNSNKLSQKKPAVSLNSGRDVKRNKIHTNKMDKMSLPLKNTDNNCNIKKVCQEQEVTFKSVNKSPRCNVQNMSENVKDKQQEMQSSGNYITKVNRQTVADTVVKHLMPFYKEKRIASRDLFKLLARQLAHHLLEHYSTDERTVKKFVDGFFKSHKTVSTESDVCISPEK</sequence>
<dbReference type="Proteomes" id="UP000235965">
    <property type="component" value="Unassembled WGS sequence"/>
</dbReference>
<dbReference type="GO" id="GO:0009378">
    <property type="term" value="F:four-way junction helicase activity"/>
    <property type="evidence" value="ECO:0007669"/>
    <property type="project" value="TreeGrafter"/>
</dbReference>
<dbReference type="InterPro" id="IPR004589">
    <property type="entry name" value="DNA_helicase_ATP-dep_RecQ"/>
</dbReference>
<comment type="subcellular location">
    <subcellularLocation>
        <location evidence="2">Nucleus</location>
        <location evidence="2">Nucleoplasm</location>
    </subcellularLocation>
</comment>
<feature type="compositionally biased region" description="Acidic residues" evidence="26">
    <location>
        <begin position="756"/>
        <end position="770"/>
    </location>
</feature>
<dbReference type="FunCoup" id="A0A2J7PII7">
    <property type="interactions" value="2125"/>
</dbReference>
<evidence type="ECO:0000259" key="28">
    <source>
        <dbReference type="PROSITE" id="PS51194"/>
    </source>
</evidence>
<evidence type="ECO:0000256" key="6">
    <source>
        <dbReference type="ARBA" id="ARBA00022705"/>
    </source>
</evidence>
<keyword evidence="10" id="KW-0378">Hydrolase</keyword>
<keyword evidence="15" id="KW-0234">DNA repair</keyword>
<evidence type="ECO:0000256" key="12">
    <source>
        <dbReference type="ARBA" id="ARBA00022833"/>
    </source>
</evidence>
<accession>A0A2J7PII7</accession>
<keyword evidence="16" id="KW-0413">Isomerase</keyword>
<keyword evidence="30" id="KW-1185">Reference proteome</keyword>
<dbReference type="GO" id="GO:0005694">
    <property type="term" value="C:chromosome"/>
    <property type="evidence" value="ECO:0007669"/>
    <property type="project" value="InterPro"/>
</dbReference>
<dbReference type="InterPro" id="IPR014001">
    <property type="entry name" value="Helicase_ATP-bd"/>
</dbReference>
<dbReference type="FunFam" id="3.40.50.300:FF:000444">
    <property type="entry name" value="ATP-dependent DNA helicase"/>
    <property type="match status" value="1"/>
</dbReference>
<dbReference type="GO" id="GO:0003677">
    <property type="term" value="F:DNA binding"/>
    <property type="evidence" value="ECO:0007669"/>
    <property type="project" value="UniProtKB-KW"/>
</dbReference>
<evidence type="ECO:0000256" key="22">
    <source>
        <dbReference type="ARBA" id="ARBA00074289"/>
    </source>
</evidence>
<evidence type="ECO:0000256" key="17">
    <source>
        <dbReference type="ARBA" id="ARBA00023242"/>
    </source>
</evidence>
<keyword evidence="18" id="KW-0131">Cell cycle</keyword>
<evidence type="ECO:0000256" key="13">
    <source>
        <dbReference type="ARBA" id="ARBA00022840"/>
    </source>
</evidence>
<dbReference type="PANTHER" id="PTHR13710:SF152">
    <property type="entry name" value="ATP-DEPENDENT DNA HELICASE Q5"/>
    <property type="match status" value="1"/>
</dbReference>
<dbReference type="GO" id="GO:0005524">
    <property type="term" value="F:ATP binding"/>
    <property type="evidence" value="ECO:0007669"/>
    <property type="project" value="UniProtKB-KW"/>
</dbReference>
<dbReference type="Gene3D" id="6.10.250.3140">
    <property type="match status" value="1"/>
</dbReference>
<dbReference type="NCBIfam" id="TIGR00614">
    <property type="entry name" value="recQ_fam"/>
    <property type="match status" value="1"/>
</dbReference>
<evidence type="ECO:0000256" key="16">
    <source>
        <dbReference type="ARBA" id="ARBA00023235"/>
    </source>
</evidence>
<comment type="similarity">
    <text evidence="3">Belongs to the helicase family. RecQ subfamily.</text>
</comment>
<protein>
    <recommendedName>
        <fullName evidence="22">ATP-dependent DNA helicase Q5</fullName>
        <ecNumber evidence="20">5.6.2.4</ecNumber>
    </recommendedName>
    <alternativeName>
        <fullName evidence="23">DNA 3'-5' helicase RecQ5</fullName>
    </alternativeName>
    <alternativeName>
        <fullName evidence="24">DNA helicase, RecQ-like type 5</fullName>
    </alternativeName>
    <alternativeName>
        <fullName evidence="25">RecQ protein-like 5</fullName>
    </alternativeName>
</protein>
<dbReference type="EC" id="5.6.2.4" evidence="20"/>
<comment type="cofactor">
    <cofactor evidence="1">
        <name>Zn(2+)</name>
        <dbReference type="ChEBI" id="CHEBI:29105"/>
    </cofactor>
</comment>
<dbReference type="AlphaFoldDB" id="A0A2J7PII7"/>
<name>A0A2J7PII7_9NEOP</name>
<dbReference type="GO" id="GO:0045934">
    <property type="term" value="P:negative regulation of nucleobase-containing compound metabolic process"/>
    <property type="evidence" value="ECO:0007669"/>
    <property type="project" value="UniProtKB-ARBA"/>
</dbReference>
<dbReference type="FunFam" id="3.40.50.300:FF:000614">
    <property type="entry name" value="ATP-dependent DNA helicase"/>
    <property type="match status" value="1"/>
</dbReference>
<dbReference type="GO" id="GO:0016787">
    <property type="term" value="F:hydrolase activity"/>
    <property type="evidence" value="ECO:0007669"/>
    <property type="project" value="UniProtKB-KW"/>
</dbReference>
<feature type="compositionally biased region" description="Low complexity" evidence="26">
    <location>
        <begin position="739"/>
        <end position="749"/>
    </location>
</feature>
<proteinExistence type="inferred from homology"/>
<evidence type="ECO:0000256" key="26">
    <source>
        <dbReference type="SAM" id="MobiDB-lite"/>
    </source>
</evidence>
<dbReference type="Pfam" id="PF00270">
    <property type="entry name" value="DEAD"/>
    <property type="match status" value="1"/>
</dbReference>
<dbReference type="GO" id="GO:0005654">
    <property type="term" value="C:nucleoplasm"/>
    <property type="evidence" value="ECO:0007669"/>
    <property type="project" value="UniProtKB-SubCell"/>
</dbReference>
<comment type="catalytic activity">
    <reaction evidence="19">
        <text>Couples ATP hydrolysis with the unwinding of duplex DNA by translocating in the 3'-5' direction.</text>
        <dbReference type="EC" id="5.6.2.4"/>
    </reaction>
</comment>
<evidence type="ECO:0000256" key="9">
    <source>
        <dbReference type="ARBA" id="ARBA00022763"/>
    </source>
</evidence>
<evidence type="ECO:0000256" key="14">
    <source>
        <dbReference type="ARBA" id="ARBA00023125"/>
    </source>
</evidence>
<evidence type="ECO:0000256" key="5">
    <source>
        <dbReference type="ARBA" id="ARBA00022618"/>
    </source>
</evidence>
<evidence type="ECO:0000256" key="23">
    <source>
        <dbReference type="ARBA" id="ARBA00076757"/>
    </source>
</evidence>
<feature type="region of interest" description="Disordered" evidence="26">
    <location>
        <begin position="715"/>
        <end position="770"/>
    </location>
</feature>
<dbReference type="Pfam" id="PF16124">
    <property type="entry name" value="RecQ_Zn_bind"/>
    <property type="match status" value="1"/>
</dbReference>
<dbReference type="GO" id="GO:0006260">
    <property type="term" value="P:DNA replication"/>
    <property type="evidence" value="ECO:0007669"/>
    <property type="project" value="UniProtKB-KW"/>
</dbReference>
<dbReference type="GO" id="GO:0006355">
    <property type="term" value="P:regulation of DNA-templated transcription"/>
    <property type="evidence" value="ECO:0007669"/>
    <property type="project" value="InterPro"/>
</dbReference>
<dbReference type="GO" id="GO:0010605">
    <property type="term" value="P:negative regulation of macromolecule metabolic process"/>
    <property type="evidence" value="ECO:0007669"/>
    <property type="project" value="UniProtKB-ARBA"/>
</dbReference>
<evidence type="ECO:0000256" key="4">
    <source>
        <dbReference type="ARBA" id="ARBA00022553"/>
    </source>
</evidence>
<dbReference type="GO" id="GO:0000724">
    <property type="term" value="P:double-strand break repair via homologous recombination"/>
    <property type="evidence" value="ECO:0007669"/>
    <property type="project" value="TreeGrafter"/>
</dbReference>
<evidence type="ECO:0000256" key="8">
    <source>
        <dbReference type="ARBA" id="ARBA00022741"/>
    </source>
</evidence>
<evidence type="ECO:0000256" key="20">
    <source>
        <dbReference type="ARBA" id="ARBA00034808"/>
    </source>
</evidence>
<evidence type="ECO:0000256" key="21">
    <source>
        <dbReference type="ARBA" id="ARBA00049360"/>
    </source>
</evidence>
<keyword evidence="8" id="KW-0547">Nucleotide-binding</keyword>
<evidence type="ECO:0000256" key="1">
    <source>
        <dbReference type="ARBA" id="ARBA00001947"/>
    </source>
</evidence>
<keyword evidence="4" id="KW-0597">Phosphoprotein</keyword>
<comment type="caution">
    <text evidence="29">The sequence shown here is derived from an EMBL/GenBank/DDBJ whole genome shotgun (WGS) entry which is preliminary data.</text>
</comment>
<evidence type="ECO:0000256" key="11">
    <source>
        <dbReference type="ARBA" id="ARBA00022806"/>
    </source>
</evidence>
<dbReference type="PROSITE" id="PS00690">
    <property type="entry name" value="DEAH_ATP_HELICASE"/>
    <property type="match status" value="1"/>
</dbReference>
<keyword evidence="17" id="KW-0539">Nucleus</keyword>
<evidence type="ECO:0000256" key="19">
    <source>
        <dbReference type="ARBA" id="ARBA00034617"/>
    </source>
</evidence>
<dbReference type="SMART" id="SM00490">
    <property type="entry name" value="HELICc"/>
    <property type="match status" value="1"/>
</dbReference>
<evidence type="ECO:0000259" key="27">
    <source>
        <dbReference type="PROSITE" id="PS51192"/>
    </source>
</evidence>
<dbReference type="EMBL" id="NEVH01025127">
    <property type="protein sequence ID" value="PNF16126.1"/>
    <property type="molecule type" value="Genomic_DNA"/>
</dbReference>
<gene>
    <name evidence="29" type="ORF">B7P43_G03266</name>
</gene>
<feature type="compositionally biased region" description="Acidic residues" evidence="26">
    <location>
        <begin position="924"/>
        <end position="937"/>
    </location>
</feature>
<keyword evidence="12" id="KW-0862">Zinc</keyword>
<dbReference type="GO" id="GO:0051301">
    <property type="term" value="P:cell division"/>
    <property type="evidence" value="ECO:0007669"/>
    <property type="project" value="UniProtKB-KW"/>
</dbReference>
<keyword evidence="6" id="KW-0235">DNA replication</keyword>
<dbReference type="EMBL" id="NEVH01025127">
    <property type="protein sequence ID" value="PNF16124.1"/>
    <property type="molecule type" value="Genomic_DNA"/>
</dbReference>
<dbReference type="SUPFAM" id="SSF52540">
    <property type="entry name" value="P-loop containing nucleoside triphosphate hydrolases"/>
    <property type="match status" value="1"/>
</dbReference>
<keyword evidence="7" id="KW-0479">Metal-binding</keyword>
<evidence type="ECO:0000256" key="25">
    <source>
        <dbReference type="ARBA" id="ARBA00084014"/>
    </source>
</evidence>
<dbReference type="SMART" id="SM00487">
    <property type="entry name" value="DEXDc"/>
    <property type="match status" value="1"/>
</dbReference>
<dbReference type="Gene3D" id="3.40.50.300">
    <property type="entry name" value="P-loop containing nucleotide triphosphate hydrolases"/>
    <property type="match status" value="2"/>
</dbReference>
<dbReference type="Gene3D" id="1.10.1740.100">
    <property type="entry name" value="Set2, Rpb1 interacting domain"/>
    <property type="match status" value="1"/>
</dbReference>
<organism evidence="29 30">
    <name type="scientific">Cryptotermes secundus</name>
    <dbReference type="NCBI Taxonomy" id="105785"/>
    <lineage>
        <taxon>Eukaryota</taxon>
        <taxon>Metazoa</taxon>
        <taxon>Ecdysozoa</taxon>
        <taxon>Arthropoda</taxon>
        <taxon>Hexapoda</taxon>
        <taxon>Insecta</taxon>
        <taxon>Pterygota</taxon>
        <taxon>Neoptera</taxon>
        <taxon>Polyneoptera</taxon>
        <taxon>Dictyoptera</taxon>
        <taxon>Blattodea</taxon>
        <taxon>Blattoidea</taxon>
        <taxon>Termitoidae</taxon>
        <taxon>Kalotermitidae</taxon>
        <taxon>Cryptotermitinae</taxon>
        <taxon>Cryptotermes</taxon>
    </lineage>
</organism>
<reference evidence="29 30" key="1">
    <citation type="submission" date="2017-12" db="EMBL/GenBank/DDBJ databases">
        <title>Hemimetabolous genomes reveal molecular basis of termite eusociality.</title>
        <authorList>
            <person name="Harrison M.C."/>
            <person name="Jongepier E."/>
            <person name="Robertson H.M."/>
            <person name="Arning N."/>
            <person name="Bitard-Feildel T."/>
            <person name="Chao H."/>
            <person name="Childers C.P."/>
            <person name="Dinh H."/>
            <person name="Doddapaneni H."/>
            <person name="Dugan S."/>
            <person name="Gowin J."/>
            <person name="Greiner C."/>
            <person name="Han Y."/>
            <person name="Hu H."/>
            <person name="Hughes D.S.T."/>
            <person name="Huylmans A.-K."/>
            <person name="Kemena C."/>
            <person name="Kremer L.P.M."/>
            <person name="Lee S.L."/>
            <person name="Lopez-Ezquerra A."/>
            <person name="Mallet L."/>
            <person name="Monroy-Kuhn J.M."/>
            <person name="Moser A."/>
            <person name="Murali S.C."/>
            <person name="Muzny D.M."/>
            <person name="Otani S."/>
            <person name="Piulachs M.-D."/>
            <person name="Poelchau M."/>
            <person name="Qu J."/>
            <person name="Schaub F."/>
            <person name="Wada-Katsumata A."/>
            <person name="Worley K.C."/>
            <person name="Xie Q."/>
            <person name="Ylla G."/>
            <person name="Poulsen M."/>
            <person name="Gibbs R.A."/>
            <person name="Schal C."/>
            <person name="Richards S."/>
            <person name="Belles X."/>
            <person name="Korb J."/>
            <person name="Bornberg-Bauer E."/>
        </authorList>
    </citation>
    <scope>NUCLEOTIDE SEQUENCE [LARGE SCALE GENOMIC DNA]</scope>
    <source>
        <tissue evidence="29">Whole body</tissue>
    </source>
</reference>
<feature type="domain" description="Helicase ATP-binding" evidence="27">
    <location>
        <begin position="38"/>
        <end position="213"/>
    </location>
</feature>
<dbReference type="PANTHER" id="PTHR13710">
    <property type="entry name" value="DNA HELICASE RECQ FAMILY MEMBER"/>
    <property type="match status" value="1"/>
</dbReference>
<dbReference type="InterPro" id="IPR038190">
    <property type="entry name" value="SRI_sf"/>
</dbReference>
<dbReference type="InterPro" id="IPR001650">
    <property type="entry name" value="Helicase_C-like"/>
</dbReference>
<evidence type="ECO:0000256" key="10">
    <source>
        <dbReference type="ARBA" id="ARBA00022801"/>
    </source>
</evidence>
<dbReference type="GO" id="GO:0046872">
    <property type="term" value="F:metal ion binding"/>
    <property type="evidence" value="ECO:0007669"/>
    <property type="project" value="UniProtKB-KW"/>
</dbReference>
<evidence type="ECO:0000256" key="24">
    <source>
        <dbReference type="ARBA" id="ARBA00078243"/>
    </source>
</evidence>
<dbReference type="InParanoid" id="A0A2J7PII7"/>
<evidence type="ECO:0000256" key="7">
    <source>
        <dbReference type="ARBA" id="ARBA00022723"/>
    </source>
</evidence>
<evidence type="ECO:0000256" key="3">
    <source>
        <dbReference type="ARBA" id="ARBA00005446"/>
    </source>
</evidence>
<feature type="region of interest" description="Disordered" evidence="26">
    <location>
        <begin position="902"/>
        <end position="964"/>
    </location>
</feature>
<dbReference type="PROSITE" id="PS51192">
    <property type="entry name" value="HELICASE_ATP_BIND_1"/>
    <property type="match status" value="1"/>
</dbReference>
<keyword evidence="14" id="KW-0238">DNA-binding</keyword>
<keyword evidence="13" id="KW-0067">ATP-binding</keyword>
<dbReference type="Pfam" id="PF00271">
    <property type="entry name" value="Helicase_C"/>
    <property type="match status" value="1"/>
</dbReference>
<keyword evidence="11" id="KW-0347">Helicase</keyword>
<dbReference type="CDD" id="cd18794">
    <property type="entry name" value="SF2_C_RecQ"/>
    <property type="match status" value="1"/>
</dbReference>
<dbReference type="Pfam" id="PF08236">
    <property type="entry name" value="SRI"/>
    <property type="match status" value="1"/>
</dbReference>
<evidence type="ECO:0000256" key="15">
    <source>
        <dbReference type="ARBA" id="ARBA00023204"/>
    </source>
</evidence>
<evidence type="ECO:0000313" key="30">
    <source>
        <dbReference type="Proteomes" id="UP000235965"/>
    </source>
</evidence>